<keyword evidence="4" id="KW-0645">Protease</keyword>
<sequence>MTASCAATCATTATSEARRQVGSRAPCPHEDTPSATTPRHLAWAAPAPAAGSAWGRSRAPVLCQCRVVRPGAPQPLLQPPGRWSRAARGAAGSPGSRGLSSPSPRREDPCPLPGGPSSVKSSRRPSSTSSGFPPNPSPSASPRANEQAPAGSSEEQGTVVYHLNPGSTYGCCWHPPRPHTVPLGAEPRCPSVSPGSCFTRARAGGAPGPLSSPAVSLEGPQDTTLLFESRFESGNLQKAVKVGPYEYVLTLRPDLYTCQAHAVVLFPRAKHPARRRLPLHHRQPGEAQEPLRRGHAAAALLAAGRPQPCRRLAPCRGQSPLLPAGRWGRAGHLLPLLEHALPPRRRHLLLGPLLPLHLLGFAALPAGGGGRPGALAVLRGAGAVPQLGRQHRLPADHHRPGRRRGQAGGGAERPRAPRRERRLLGHAGLPRLRPQRRPRRPAPAPPLRLQGGAHAQPRRGGGGQLALLPGRPRPQQSLRDGVPGLLPLLSGTCGPWWRGEGGARESRRAGAGGRILTGAHRLLAEREVVLYCDFHGHSRKNNVFMYGCDGGRAGAASRFLERVFPLMLSKNAPDKVGSALAPPWGDIQRVPCRADPGVGPSSPSPAASSRCRRAKKGRAGSSCGGWASPTATPWRRPSAAPRWVRGCAEALGAASCRRMGFQSQRMSSGSWLGKPPLIFLSRVPSRQEELALHRGGPQIAGLPPLRHPAGFLRPRFCQGGWVGAQGWWQAPWWRWTVTLALSLSSSSAWPRCTRCCGGGWAPVGAGVMSPPQTLSPGTSR</sequence>
<protein>
    <submittedName>
        <fullName evidence="11">Uncharacterized protein</fullName>
    </submittedName>
</protein>
<feature type="compositionally biased region" description="Low complexity" evidence="10">
    <location>
        <begin position="115"/>
        <end position="132"/>
    </location>
</feature>
<evidence type="ECO:0000256" key="10">
    <source>
        <dbReference type="SAM" id="MobiDB-lite"/>
    </source>
</evidence>
<keyword evidence="3" id="KW-0963">Cytoplasm</keyword>
<keyword evidence="7" id="KW-0862">Zinc</keyword>
<keyword evidence="8" id="KW-0482">Metalloprotease</keyword>
<dbReference type="GO" id="GO:0005856">
    <property type="term" value="C:cytoskeleton"/>
    <property type="evidence" value="ECO:0007669"/>
    <property type="project" value="UniProtKB-SubCell"/>
</dbReference>
<dbReference type="Ensembl" id="ENSAPLT00020000221.1">
    <property type="protein sequence ID" value="ENSAPLP00020000209.1"/>
    <property type="gene ID" value="ENSAPLG00020000188.1"/>
</dbReference>
<feature type="region of interest" description="Disordered" evidence="10">
    <location>
        <begin position="390"/>
        <end position="481"/>
    </location>
</feature>
<reference evidence="11" key="1">
    <citation type="submission" date="2019-08" db="EMBL/GenBank/DDBJ databases">
        <title>Three high-quality genomes provides insights into domestication of ducks.</title>
        <authorList>
            <person name="Hou Z.C."/>
            <person name="Zhu F."/>
            <person name="Yin Z.T."/>
            <person name="Zhang F."/>
        </authorList>
    </citation>
    <scope>NUCLEOTIDE SEQUENCE [LARGE SCALE GENOMIC DNA]</scope>
</reference>
<evidence type="ECO:0000256" key="8">
    <source>
        <dbReference type="ARBA" id="ARBA00023049"/>
    </source>
</evidence>
<feature type="compositionally biased region" description="Low complexity" evidence="10">
    <location>
        <begin position="79"/>
        <end position="103"/>
    </location>
</feature>
<keyword evidence="5" id="KW-0479">Metal-binding</keyword>
<evidence type="ECO:0000256" key="3">
    <source>
        <dbReference type="ARBA" id="ARBA00022490"/>
    </source>
</evidence>
<dbReference type="Gene3D" id="2.60.40.3120">
    <property type="match status" value="1"/>
</dbReference>
<keyword evidence="9" id="KW-0206">Cytoskeleton</keyword>
<feature type="compositionally biased region" description="Low complexity" evidence="10">
    <location>
        <begin position="596"/>
        <end position="609"/>
    </location>
</feature>
<evidence type="ECO:0000313" key="11">
    <source>
        <dbReference type="Ensembl" id="ENSAPLP00020000209.1"/>
    </source>
</evidence>
<dbReference type="GO" id="GO:0046872">
    <property type="term" value="F:metal ion binding"/>
    <property type="evidence" value="ECO:0007669"/>
    <property type="project" value="UniProtKB-KW"/>
</dbReference>
<name>A0A8B9SG92_ANAPL</name>
<evidence type="ECO:0000256" key="7">
    <source>
        <dbReference type="ARBA" id="ARBA00022833"/>
    </source>
</evidence>
<feature type="region of interest" description="Disordered" evidence="10">
    <location>
        <begin position="12"/>
        <end position="39"/>
    </location>
</feature>
<reference evidence="11" key="2">
    <citation type="submission" date="2025-08" db="UniProtKB">
        <authorList>
            <consortium name="Ensembl"/>
        </authorList>
    </citation>
    <scope>IDENTIFICATION</scope>
</reference>
<dbReference type="PANTHER" id="PTHR12756:SF41">
    <property type="entry name" value="CYTOSOLIC CARBOXYPEPTIDASE 2"/>
    <property type="match status" value="1"/>
</dbReference>
<dbReference type="InterPro" id="IPR050821">
    <property type="entry name" value="Cytosolic_carboxypeptidase"/>
</dbReference>
<comment type="cofactor">
    <cofactor evidence="1">
        <name>Zn(2+)</name>
        <dbReference type="ChEBI" id="CHEBI:29105"/>
    </cofactor>
</comment>
<dbReference type="GO" id="GO:0008237">
    <property type="term" value="F:metallopeptidase activity"/>
    <property type="evidence" value="ECO:0007669"/>
    <property type="project" value="UniProtKB-KW"/>
</dbReference>
<feature type="region of interest" description="Disordered" evidence="10">
    <location>
        <begin position="71"/>
        <end position="155"/>
    </location>
</feature>
<keyword evidence="6" id="KW-0378">Hydrolase</keyword>
<evidence type="ECO:0000313" key="12">
    <source>
        <dbReference type="Proteomes" id="UP000694400"/>
    </source>
</evidence>
<dbReference type="PANTHER" id="PTHR12756">
    <property type="entry name" value="CYTOSOLIC CARBOXYPEPTIDASE"/>
    <property type="match status" value="1"/>
</dbReference>
<dbReference type="AlphaFoldDB" id="A0A8B9SG92"/>
<evidence type="ECO:0000256" key="5">
    <source>
        <dbReference type="ARBA" id="ARBA00022723"/>
    </source>
</evidence>
<evidence type="ECO:0000256" key="4">
    <source>
        <dbReference type="ARBA" id="ARBA00022670"/>
    </source>
</evidence>
<proteinExistence type="predicted"/>
<dbReference type="Gene3D" id="3.40.630.10">
    <property type="entry name" value="Zn peptidases"/>
    <property type="match status" value="1"/>
</dbReference>
<dbReference type="GO" id="GO:0006508">
    <property type="term" value="P:proteolysis"/>
    <property type="evidence" value="ECO:0007669"/>
    <property type="project" value="UniProtKB-KW"/>
</dbReference>
<organism evidence="11 12">
    <name type="scientific">Anas platyrhynchos</name>
    <name type="common">Mallard</name>
    <name type="synonym">Anas boschas</name>
    <dbReference type="NCBI Taxonomy" id="8839"/>
    <lineage>
        <taxon>Eukaryota</taxon>
        <taxon>Metazoa</taxon>
        <taxon>Chordata</taxon>
        <taxon>Craniata</taxon>
        <taxon>Vertebrata</taxon>
        <taxon>Euteleostomi</taxon>
        <taxon>Archelosauria</taxon>
        <taxon>Archosauria</taxon>
        <taxon>Dinosauria</taxon>
        <taxon>Saurischia</taxon>
        <taxon>Theropoda</taxon>
        <taxon>Coelurosauria</taxon>
        <taxon>Aves</taxon>
        <taxon>Neognathae</taxon>
        <taxon>Galloanserae</taxon>
        <taxon>Anseriformes</taxon>
        <taxon>Anatidae</taxon>
        <taxon>Anatinae</taxon>
        <taxon>Anas</taxon>
    </lineage>
</organism>
<accession>A0A8B9SG92</accession>
<evidence type="ECO:0000256" key="9">
    <source>
        <dbReference type="ARBA" id="ARBA00023212"/>
    </source>
</evidence>
<comment type="subcellular location">
    <subcellularLocation>
        <location evidence="2">Cytoplasm</location>
        <location evidence="2">Cytoskeleton</location>
    </subcellularLocation>
</comment>
<reference evidence="11" key="3">
    <citation type="submission" date="2025-09" db="UniProtKB">
        <authorList>
            <consortium name="Ensembl"/>
        </authorList>
    </citation>
    <scope>IDENTIFICATION</scope>
</reference>
<feature type="region of interest" description="Disordered" evidence="10">
    <location>
        <begin position="593"/>
        <end position="638"/>
    </location>
</feature>
<evidence type="ECO:0000256" key="1">
    <source>
        <dbReference type="ARBA" id="ARBA00001947"/>
    </source>
</evidence>
<evidence type="ECO:0000256" key="6">
    <source>
        <dbReference type="ARBA" id="ARBA00022801"/>
    </source>
</evidence>
<evidence type="ECO:0000256" key="2">
    <source>
        <dbReference type="ARBA" id="ARBA00004245"/>
    </source>
</evidence>
<dbReference type="Proteomes" id="UP000694400">
    <property type="component" value="Chromosome 5"/>
</dbReference>